<organism evidence="1 2">
    <name type="scientific">Niabella pedocola</name>
    <dbReference type="NCBI Taxonomy" id="1752077"/>
    <lineage>
        <taxon>Bacteria</taxon>
        <taxon>Pseudomonadati</taxon>
        <taxon>Bacteroidota</taxon>
        <taxon>Chitinophagia</taxon>
        <taxon>Chitinophagales</taxon>
        <taxon>Chitinophagaceae</taxon>
        <taxon>Niabella</taxon>
    </lineage>
</organism>
<dbReference type="EMBL" id="JAJNEC010000005">
    <property type="protein sequence ID" value="MCD2424389.1"/>
    <property type="molecule type" value="Genomic_DNA"/>
</dbReference>
<evidence type="ECO:0000313" key="1">
    <source>
        <dbReference type="EMBL" id="MCD2424389.1"/>
    </source>
</evidence>
<sequence length="114" mass="13264">MPRKALELSEKIKRENADRKIRHKLNSLKTDFDSGKVKNFEQVFAIIGPSVWAKLMHMGYDTFMNKSKNPGSFTNNELIYFAELVDVDVNIVIKFIFSAMKFKNKYKEGITIRV</sequence>
<reference evidence="1 2" key="1">
    <citation type="submission" date="2021-11" db="EMBL/GenBank/DDBJ databases">
        <title>Genomic of Niabella pedocola.</title>
        <authorList>
            <person name="Wu T."/>
        </authorList>
    </citation>
    <scope>NUCLEOTIDE SEQUENCE [LARGE SCALE GENOMIC DNA]</scope>
    <source>
        <strain evidence="1 2">JCM 31011</strain>
    </source>
</reference>
<keyword evidence="2" id="KW-1185">Reference proteome</keyword>
<evidence type="ECO:0000313" key="2">
    <source>
        <dbReference type="Proteomes" id="UP001199816"/>
    </source>
</evidence>
<accession>A0ABS8PTI3</accession>
<protein>
    <submittedName>
        <fullName evidence="1">Uncharacterized protein</fullName>
    </submittedName>
</protein>
<dbReference type="RefSeq" id="WP_231006102.1">
    <property type="nucleotide sequence ID" value="NZ_JAJNEC010000005.1"/>
</dbReference>
<proteinExistence type="predicted"/>
<name>A0ABS8PTI3_9BACT</name>
<dbReference type="Proteomes" id="UP001199816">
    <property type="component" value="Unassembled WGS sequence"/>
</dbReference>
<comment type="caution">
    <text evidence="1">The sequence shown here is derived from an EMBL/GenBank/DDBJ whole genome shotgun (WGS) entry which is preliminary data.</text>
</comment>
<gene>
    <name evidence="1" type="ORF">LQ567_16535</name>
</gene>